<dbReference type="Proteomes" id="UP000886602">
    <property type="component" value="Unassembled WGS sequence"/>
</dbReference>
<feature type="transmembrane region" description="Helical" evidence="1">
    <location>
        <begin position="12"/>
        <end position="36"/>
    </location>
</feature>
<reference evidence="2" key="1">
    <citation type="submission" date="2020-10" db="EMBL/GenBank/DDBJ databases">
        <title>Connecting structure to function with the recovery of over 1000 high-quality activated sludge metagenome-assembled genomes encoding full-length rRNA genes using long-read sequencing.</title>
        <authorList>
            <person name="Singleton C.M."/>
            <person name="Petriglieri F."/>
            <person name="Kristensen J.M."/>
            <person name="Kirkegaard R.H."/>
            <person name="Michaelsen T.Y."/>
            <person name="Andersen M.H."/>
            <person name="Karst S.M."/>
            <person name="Dueholm M.S."/>
            <person name="Nielsen P.H."/>
            <person name="Albertsen M."/>
        </authorList>
    </citation>
    <scope>NUCLEOTIDE SEQUENCE</scope>
    <source>
        <strain evidence="2">EsbW_18-Q3-R4-48_MAXAC.044</strain>
    </source>
</reference>
<keyword evidence="1" id="KW-0812">Transmembrane</keyword>
<keyword evidence="1" id="KW-1133">Transmembrane helix</keyword>
<dbReference type="PROSITE" id="PS00409">
    <property type="entry name" value="PROKAR_NTER_METHYL"/>
    <property type="match status" value="1"/>
</dbReference>
<dbReference type="AlphaFoldDB" id="A0A9D7FCR2"/>
<accession>A0A9D7FCR2</accession>
<protein>
    <submittedName>
        <fullName evidence="2">Prepilin-type N-terminal cleavage/methylation domain-containing protein</fullName>
    </submittedName>
</protein>
<evidence type="ECO:0000313" key="3">
    <source>
        <dbReference type="Proteomes" id="UP000886602"/>
    </source>
</evidence>
<evidence type="ECO:0000256" key="1">
    <source>
        <dbReference type="SAM" id="Phobius"/>
    </source>
</evidence>
<comment type="caution">
    <text evidence="2">The sequence shown here is derived from an EMBL/GenBank/DDBJ whole genome shotgun (WGS) entry which is preliminary data.</text>
</comment>
<dbReference type="EMBL" id="JADJNC010000015">
    <property type="protein sequence ID" value="MBK7423478.1"/>
    <property type="molecule type" value="Genomic_DNA"/>
</dbReference>
<name>A0A9D7FCR2_9RHOO</name>
<gene>
    <name evidence="2" type="ORF">IPJ48_10470</name>
</gene>
<evidence type="ECO:0000313" key="2">
    <source>
        <dbReference type="EMBL" id="MBK7423478.1"/>
    </source>
</evidence>
<proteinExistence type="predicted"/>
<dbReference type="InterPro" id="IPR012902">
    <property type="entry name" value="N_methyl_site"/>
</dbReference>
<dbReference type="Pfam" id="PF07963">
    <property type="entry name" value="N_methyl"/>
    <property type="match status" value="1"/>
</dbReference>
<organism evidence="2 3">
    <name type="scientific">Candidatus Propionivibrio dominans</name>
    <dbReference type="NCBI Taxonomy" id="2954373"/>
    <lineage>
        <taxon>Bacteria</taxon>
        <taxon>Pseudomonadati</taxon>
        <taxon>Pseudomonadota</taxon>
        <taxon>Betaproteobacteria</taxon>
        <taxon>Rhodocyclales</taxon>
        <taxon>Rhodocyclaceae</taxon>
        <taxon>Propionivibrio</taxon>
    </lineage>
</organism>
<keyword evidence="1" id="KW-0472">Membrane</keyword>
<sequence>MSPVFASRRQGGLSLIELLMFIVIVSVGLLGILSVMNVTVSASANPVIRKQALAVAEAMLDEVLSKDFQNDPADAANISATLGCTPNTAAPRCTQNTVAERQNYNDVDDFNGWNQTGVYQVDGTLAPILGTYTVTVGVAALNLSGVAGKQVTVTVAGGPESITLTGFRANF</sequence>